<evidence type="ECO:0000313" key="3">
    <source>
        <dbReference type="Proteomes" id="UP001285441"/>
    </source>
</evidence>
<evidence type="ECO:0000313" key="2">
    <source>
        <dbReference type="EMBL" id="KAK3377996.1"/>
    </source>
</evidence>
<proteinExistence type="predicted"/>
<reference evidence="2" key="2">
    <citation type="submission" date="2023-06" db="EMBL/GenBank/DDBJ databases">
        <authorList>
            <consortium name="Lawrence Berkeley National Laboratory"/>
            <person name="Haridas S."/>
            <person name="Hensen N."/>
            <person name="Bonometti L."/>
            <person name="Westerberg I."/>
            <person name="Brannstrom I.O."/>
            <person name="Guillou S."/>
            <person name="Cros-Aarteil S."/>
            <person name="Calhoun S."/>
            <person name="Kuo A."/>
            <person name="Mondo S."/>
            <person name="Pangilinan J."/>
            <person name="Riley R."/>
            <person name="LaButti K."/>
            <person name="Andreopoulos B."/>
            <person name="Lipzen A."/>
            <person name="Chen C."/>
            <person name="Yanf M."/>
            <person name="Daum C."/>
            <person name="Ng V."/>
            <person name="Clum A."/>
            <person name="Steindorff A."/>
            <person name="Ohm R."/>
            <person name="Martin F."/>
            <person name="Silar P."/>
            <person name="Natvig D."/>
            <person name="Lalanne C."/>
            <person name="Gautier V."/>
            <person name="Ament-velasquez S.L."/>
            <person name="Kruys A."/>
            <person name="Hutchinson M.I."/>
            <person name="Powell A.J."/>
            <person name="Barry K."/>
            <person name="Miller A.N."/>
            <person name="Grigoriev I.V."/>
            <person name="Debuchy R."/>
            <person name="Gladieux P."/>
            <person name="Thoren M.H."/>
            <person name="Johannesson H."/>
        </authorList>
    </citation>
    <scope>NUCLEOTIDE SEQUENCE</scope>
    <source>
        <strain evidence="2">CBS 232.78</strain>
    </source>
</reference>
<gene>
    <name evidence="2" type="ORF">B0H63DRAFT_232167</name>
</gene>
<organism evidence="2 3">
    <name type="scientific">Podospora didyma</name>
    <dbReference type="NCBI Taxonomy" id="330526"/>
    <lineage>
        <taxon>Eukaryota</taxon>
        <taxon>Fungi</taxon>
        <taxon>Dikarya</taxon>
        <taxon>Ascomycota</taxon>
        <taxon>Pezizomycotina</taxon>
        <taxon>Sordariomycetes</taxon>
        <taxon>Sordariomycetidae</taxon>
        <taxon>Sordariales</taxon>
        <taxon>Podosporaceae</taxon>
        <taxon>Podospora</taxon>
    </lineage>
</organism>
<dbReference type="EMBL" id="JAULSW010000006">
    <property type="protein sequence ID" value="KAK3377996.1"/>
    <property type="molecule type" value="Genomic_DNA"/>
</dbReference>
<reference evidence="2" key="1">
    <citation type="journal article" date="2023" name="Mol. Phylogenet. Evol.">
        <title>Genome-scale phylogeny and comparative genomics of the fungal order Sordariales.</title>
        <authorList>
            <person name="Hensen N."/>
            <person name="Bonometti L."/>
            <person name="Westerberg I."/>
            <person name="Brannstrom I.O."/>
            <person name="Guillou S."/>
            <person name="Cros-Aarteil S."/>
            <person name="Calhoun S."/>
            <person name="Haridas S."/>
            <person name="Kuo A."/>
            <person name="Mondo S."/>
            <person name="Pangilinan J."/>
            <person name="Riley R."/>
            <person name="LaButti K."/>
            <person name="Andreopoulos B."/>
            <person name="Lipzen A."/>
            <person name="Chen C."/>
            <person name="Yan M."/>
            <person name="Daum C."/>
            <person name="Ng V."/>
            <person name="Clum A."/>
            <person name="Steindorff A."/>
            <person name="Ohm R.A."/>
            <person name="Martin F."/>
            <person name="Silar P."/>
            <person name="Natvig D.O."/>
            <person name="Lalanne C."/>
            <person name="Gautier V."/>
            <person name="Ament-Velasquez S.L."/>
            <person name="Kruys A."/>
            <person name="Hutchinson M.I."/>
            <person name="Powell A.J."/>
            <person name="Barry K."/>
            <person name="Miller A.N."/>
            <person name="Grigoriev I.V."/>
            <person name="Debuchy R."/>
            <person name="Gladieux P."/>
            <person name="Hiltunen Thoren M."/>
            <person name="Johannesson H."/>
        </authorList>
    </citation>
    <scope>NUCLEOTIDE SEQUENCE</scope>
    <source>
        <strain evidence="2">CBS 232.78</strain>
    </source>
</reference>
<sequence length="281" mass="30630">MGRGATWDSTPWGSLHLAAVSVPFHTPSHTHSHAHTRTHTDTQTHVHARTPRSTPRSTLDLAALPNPRPFRSHLLLTVADRAEVNQTGALLDSFKEAPVLPSFYCSINHRNPRLSLEHFAPSSAPSTQHWSATLFRAAILAKVQPATCPEASCHCRHGLSGPPHSPALPIGPSALSSTEECANPSLNCSPRRKLLLVALGQGPSRGHPDAFANVWIVQCRSELVLSRPEFEAISCAFPGSWPLFKRLAHPKHTASKKKILKKKDSGINKCLHSPAMWDCCT</sequence>
<comment type="caution">
    <text evidence="2">The sequence shown here is derived from an EMBL/GenBank/DDBJ whole genome shotgun (WGS) entry which is preliminary data.</text>
</comment>
<dbReference type="AlphaFoldDB" id="A0AAE0NBV4"/>
<feature type="compositionally biased region" description="Basic residues" evidence="1">
    <location>
        <begin position="28"/>
        <end position="37"/>
    </location>
</feature>
<accession>A0AAE0NBV4</accession>
<dbReference type="Proteomes" id="UP001285441">
    <property type="component" value="Unassembled WGS sequence"/>
</dbReference>
<feature type="region of interest" description="Disordered" evidence="1">
    <location>
        <begin position="26"/>
        <end position="62"/>
    </location>
</feature>
<protein>
    <submittedName>
        <fullName evidence="2">Uncharacterized protein</fullName>
    </submittedName>
</protein>
<keyword evidence="3" id="KW-1185">Reference proteome</keyword>
<evidence type="ECO:0000256" key="1">
    <source>
        <dbReference type="SAM" id="MobiDB-lite"/>
    </source>
</evidence>
<name>A0AAE0NBV4_9PEZI</name>